<dbReference type="InterPro" id="IPR013332">
    <property type="entry name" value="KPR_N"/>
</dbReference>
<dbReference type="RefSeq" id="WP_058295664.1">
    <property type="nucleotide sequence ID" value="NZ_CAKJVE010000004.1"/>
</dbReference>
<dbReference type="SUPFAM" id="SSF51735">
    <property type="entry name" value="NAD(P)-binding Rossmann-fold domains"/>
    <property type="match status" value="1"/>
</dbReference>
<evidence type="ECO:0000313" key="9">
    <source>
        <dbReference type="EMBL" id="VCT84906.1"/>
    </source>
</evidence>
<feature type="domain" description="Ketopantoate reductase C-terminal" evidence="6">
    <location>
        <begin position="179"/>
        <end position="303"/>
    </location>
</feature>
<protein>
    <recommendedName>
        <fullName evidence="4">2-dehydropantoate 2-reductase</fullName>
        <ecNumber evidence="4">1.1.1.169</ecNumber>
    </recommendedName>
    <alternativeName>
        <fullName evidence="4">Ketopantoate reductase</fullName>
    </alternativeName>
</protein>
<dbReference type="EMBL" id="PDCJ01000001">
    <property type="protein sequence ID" value="PEG31511.1"/>
    <property type="molecule type" value="Genomic_DNA"/>
</dbReference>
<reference evidence="7" key="3">
    <citation type="submission" date="2021-10" db="EMBL/GenBank/DDBJ databases">
        <authorList>
            <person name="Mesa V."/>
        </authorList>
    </citation>
    <scope>NUCLEOTIDE SEQUENCE</scope>
    <source>
        <strain evidence="7">CC3_PB</strain>
    </source>
</reference>
<reference evidence="9 11" key="2">
    <citation type="submission" date="2018-06" db="EMBL/GenBank/DDBJ databases">
        <authorList>
            <consortium name="IHU Genomes"/>
        </authorList>
    </citation>
    <scope>NUCLEOTIDE SEQUENCE [LARGE SCALE GENOMIC DNA]</scope>
    <source>
        <strain evidence="9 11">NEC25</strain>
    </source>
</reference>
<gene>
    <name evidence="9" type="primary">panE</name>
    <name evidence="7" type="ORF">CNEO_42816</name>
    <name evidence="9" type="ORF">CNEONATNEC25_02507</name>
    <name evidence="8" type="ORF">CQ394_07335</name>
</gene>
<dbReference type="InterPro" id="IPR051402">
    <property type="entry name" value="KPR-Related"/>
</dbReference>
<dbReference type="InterPro" id="IPR036291">
    <property type="entry name" value="NAD(P)-bd_dom_sf"/>
</dbReference>
<dbReference type="PANTHER" id="PTHR21708">
    <property type="entry name" value="PROBABLE 2-DEHYDROPANTOATE 2-REDUCTASE"/>
    <property type="match status" value="1"/>
</dbReference>
<dbReference type="EMBL" id="CAKJVE010000004">
    <property type="protein sequence ID" value="CAG9707021.1"/>
    <property type="molecule type" value="Genomic_DNA"/>
</dbReference>
<keyword evidence="2 4" id="KW-0521">NADP</keyword>
<dbReference type="GO" id="GO:0015940">
    <property type="term" value="P:pantothenate biosynthetic process"/>
    <property type="evidence" value="ECO:0007669"/>
    <property type="project" value="UniProtKB-UniPathway"/>
</dbReference>
<evidence type="ECO:0000313" key="7">
    <source>
        <dbReference type="EMBL" id="CAG9707021.1"/>
    </source>
</evidence>
<reference evidence="8 10" key="1">
    <citation type="submission" date="2017-10" db="EMBL/GenBank/DDBJ databases">
        <title>Effective Description of Clostridium neonatale sp. nov. linked to necrotizing enterocolitis in neonates and a clarification of species assignable to the genus Clostridium (Prazmowski 1880) emend. Lawson and Rainey 2016.</title>
        <authorList>
            <person name="Bernard K."/>
            <person name="Burdz T."/>
            <person name="Wiebe D."/>
            <person name="Balcewich B."/>
            <person name="Alfa M."/>
            <person name="Bernier A.-M."/>
        </authorList>
    </citation>
    <scope>NUCLEOTIDE SEQUENCE [LARGE SCALE GENOMIC DNA]</scope>
    <source>
        <strain evidence="8 10">LCDC99A005</strain>
    </source>
</reference>
<comment type="pathway">
    <text evidence="4">Cofactor biosynthesis; (R)-pantothenate biosynthesis; (R)-pantoate from 3-methyl-2-oxobutanoate: step 2/2.</text>
</comment>
<dbReference type="PANTHER" id="PTHR21708:SF26">
    <property type="entry name" value="2-DEHYDROPANTOATE 2-REDUCTASE"/>
    <property type="match status" value="1"/>
</dbReference>
<comment type="function">
    <text evidence="4">Catalyzes the NADPH-dependent reduction of ketopantoate into pantoic acid.</text>
</comment>
<evidence type="ECO:0000313" key="8">
    <source>
        <dbReference type="EMBL" id="PEG31511.1"/>
    </source>
</evidence>
<dbReference type="PROSITE" id="PS51257">
    <property type="entry name" value="PROKAR_LIPOPROTEIN"/>
    <property type="match status" value="1"/>
</dbReference>
<dbReference type="GO" id="GO:0005737">
    <property type="term" value="C:cytoplasm"/>
    <property type="evidence" value="ECO:0007669"/>
    <property type="project" value="TreeGrafter"/>
</dbReference>
<evidence type="ECO:0000256" key="2">
    <source>
        <dbReference type="ARBA" id="ARBA00022857"/>
    </source>
</evidence>
<dbReference type="InterPro" id="IPR003710">
    <property type="entry name" value="ApbA"/>
</dbReference>
<evidence type="ECO:0000259" key="5">
    <source>
        <dbReference type="Pfam" id="PF02558"/>
    </source>
</evidence>
<dbReference type="Proteomes" id="UP000431451">
    <property type="component" value="Unassembled WGS sequence"/>
</dbReference>
<evidence type="ECO:0000259" key="6">
    <source>
        <dbReference type="Pfam" id="PF08546"/>
    </source>
</evidence>
<proteinExistence type="inferred from homology"/>
<dbReference type="NCBIfam" id="TIGR00745">
    <property type="entry name" value="apbA_panE"/>
    <property type="match status" value="1"/>
</dbReference>
<organism evidence="8 10">
    <name type="scientific">Clostridium neonatale</name>
    <dbReference type="NCBI Taxonomy" id="137838"/>
    <lineage>
        <taxon>Bacteria</taxon>
        <taxon>Bacillati</taxon>
        <taxon>Bacillota</taxon>
        <taxon>Clostridia</taxon>
        <taxon>Eubacteriales</taxon>
        <taxon>Clostridiaceae</taxon>
        <taxon>Clostridium</taxon>
    </lineage>
</organism>
<dbReference type="InterPro" id="IPR013752">
    <property type="entry name" value="KPA_reductase"/>
</dbReference>
<dbReference type="Gene3D" id="1.10.1040.10">
    <property type="entry name" value="N-(1-d-carboxylethyl)-l-norvaline Dehydrogenase, domain 2"/>
    <property type="match status" value="1"/>
</dbReference>
<dbReference type="Pfam" id="PF08546">
    <property type="entry name" value="ApbA_C"/>
    <property type="match status" value="1"/>
</dbReference>
<dbReference type="OrthoDB" id="9793586at2"/>
<dbReference type="InterPro" id="IPR013328">
    <property type="entry name" value="6PGD_dom2"/>
</dbReference>
<comment type="similarity">
    <text evidence="1 4">Belongs to the ketopantoate reductase family.</text>
</comment>
<evidence type="ECO:0000256" key="3">
    <source>
        <dbReference type="ARBA" id="ARBA00023002"/>
    </source>
</evidence>
<name>A0A2A7MJK0_9CLOT</name>
<comment type="catalytic activity">
    <reaction evidence="4">
        <text>(R)-pantoate + NADP(+) = 2-dehydropantoate + NADPH + H(+)</text>
        <dbReference type="Rhea" id="RHEA:16233"/>
        <dbReference type="ChEBI" id="CHEBI:11561"/>
        <dbReference type="ChEBI" id="CHEBI:15378"/>
        <dbReference type="ChEBI" id="CHEBI:15980"/>
        <dbReference type="ChEBI" id="CHEBI:57783"/>
        <dbReference type="ChEBI" id="CHEBI:58349"/>
        <dbReference type="EC" id="1.1.1.169"/>
    </reaction>
</comment>
<keyword evidence="3 4" id="KW-0560">Oxidoreductase</keyword>
<dbReference type="STRING" id="137838.GCA_001458595_02936"/>
<evidence type="ECO:0000256" key="1">
    <source>
        <dbReference type="ARBA" id="ARBA00007870"/>
    </source>
</evidence>
<dbReference type="AlphaFoldDB" id="A0A2A7MJK0"/>
<dbReference type="Proteomes" id="UP000220840">
    <property type="component" value="Unassembled WGS sequence"/>
</dbReference>
<feature type="domain" description="Ketopantoate reductase N-terminal" evidence="5">
    <location>
        <begin position="9"/>
        <end position="139"/>
    </location>
</feature>
<dbReference type="GO" id="GO:0008677">
    <property type="term" value="F:2-dehydropantoate 2-reductase activity"/>
    <property type="evidence" value="ECO:0007669"/>
    <property type="project" value="UniProtKB-EC"/>
</dbReference>
<dbReference type="SUPFAM" id="SSF48179">
    <property type="entry name" value="6-phosphogluconate dehydrogenase C-terminal domain-like"/>
    <property type="match status" value="1"/>
</dbReference>
<evidence type="ECO:0000313" key="11">
    <source>
        <dbReference type="Proteomes" id="UP000431451"/>
    </source>
</evidence>
<accession>A0A2A7MJK0</accession>
<keyword evidence="4" id="KW-0566">Pantothenate biosynthesis</keyword>
<keyword evidence="10" id="KW-1185">Reference proteome</keyword>
<dbReference type="EMBL" id="UWJD01000002">
    <property type="protein sequence ID" value="VCT84906.1"/>
    <property type="molecule type" value="Genomic_DNA"/>
</dbReference>
<evidence type="ECO:0000256" key="4">
    <source>
        <dbReference type="RuleBase" id="RU362068"/>
    </source>
</evidence>
<dbReference type="Proteomes" id="UP000789738">
    <property type="component" value="Unassembled WGS sequence"/>
</dbReference>
<sequence>MKEIKTVSLIGLGAIGCYMAENLVKAVGYDNFRVIADGKRKERIENEGIIINGVLNNFRVVTPEEKTNPADLVIVITKMMQLESALKDIKNQIGDNTIIMSLLNGVESEEIVANVYGEDKMLYTVTRAAVTKVGNVVTYNPKISCLEFGEKKNEVISERVKAISDLFNKSGIKYKIPKDMIRAIWRKFMCNVSENQSSAILGIPFGAWHSNEHANYVREAAMNEVLEIAQKLGIDLSINDILDQREVLKKINPNARTSLLQDIEAGRKTEVEMFSGTIMNLGSKLGISTPVNNLFYHMIKTLEDKNEGAFNYS</sequence>
<dbReference type="Pfam" id="PF02558">
    <property type="entry name" value="ApbA"/>
    <property type="match status" value="1"/>
</dbReference>
<dbReference type="EC" id="1.1.1.169" evidence="4"/>
<evidence type="ECO:0000313" key="10">
    <source>
        <dbReference type="Proteomes" id="UP000220840"/>
    </source>
</evidence>
<dbReference type="Gene3D" id="3.40.50.720">
    <property type="entry name" value="NAD(P)-binding Rossmann-like Domain"/>
    <property type="match status" value="1"/>
</dbReference>
<dbReference type="UniPathway" id="UPA00028">
    <property type="reaction ID" value="UER00004"/>
</dbReference>
<dbReference type="InterPro" id="IPR008927">
    <property type="entry name" value="6-PGluconate_DH-like_C_sf"/>
</dbReference>